<comment type="caution">
    <text evidence="7">The sequence shown here is derived from an EMBL/GenBank/DDBJ whole genome shotgun (WGS) entry which is preliminary data.</text>
</comment>
<dbReference type="EMBL" id="CAKASE010000083">
    <property type="protein sequence ID" value="CAG9585143.1"/>
    <property type="molecule type" value="Genomic_DNA"/>
</dbReference>
<comment type="subcellular location">
    <subcellularLocation>
        <location evidence="5">Membrane</location>
        <topology evidence="5">Single-pass type I membrane protein</topology>
    </subcellularLocation>
</comment>
<dbReference type="GO" id="GO:0008305">
    <property type="term" value="C:integrin complex"/>
    <property type="evidence" value="ECO:0007669"/>
    <property type="project" value="InterPro"/>
</dbReference>
<name>A0A8J2RDW8_9NEOP</name>
<evidence type="ECO:0000256" key="4">
    <source>
        <dbReference type="PROSITE-ProRule" id="PRU00803"/>
    </source>
</evidence>
<dbReference type="Pfam" id="PF01839">
    <property type="entry name" value="FG-GAP"/>
    <property type="match status" value="1"/>
</dbReference>
<sequence>MLWFREQRAFAVESFFSNGRSLVTTQRAFRARFEIPPHRLVPGRNSILSWFNLFVSAPKYGNGRLFDYDLLNGKNVKEIALPNGDDSGLDTAGWSIEVDAEDFILIGSPAVSLRGYAIASGNFLSENEICYAISTTFGDFGEGMVFIVNKDNKELLRLSGTEVGGLYGAALCKVNLYGTRSSLLVGSPAFSEKSDHYDNGAVYLYVNEGSKDLTLKRIIKGNKNGGYFGFAISSLGDLDGDEREEVAIGAPYEDDLKGAVYIYTGASLLSGNTWLQKIQPEEFQTIGHSLVPLYNCFNSGCNGISIKVDINHPDASLENKNGTFAFPIGSEILYCKNVTVLTPIEGNYDELIAYKITASLMNITNNEYSSSRAILSERSKIEIQGQVSAADCAGRERCVPILTATLQSNITEPFVVGSDNVSFSLSLLNSGETAYSACAHVLVSGAHMFRHPSTCTRLDQTEQVTCKPARPIVADDVWIVDKTTESCVLNEDETNLTAICDIGDLKHNVVKNIIVTIELHPNTIGDIIRNENADIETNLVVLLKEERLVQSLTTKLALVSTSAPAWIIILALLLGLLIICVIIYVLYKDRGNKDDCDSDSSESEAK</sequence>
<dbReference type="InterPro" id="IPR032135">
    <property type="entry name" value="DUF4817"/>
</dbReference>
<keyword evidence="5" id="KW-0675">Receptor</keyword>
<dbReference type="AlphaFoldDB" id="A0A8J2RDW8"/>
<evidence type="ECO:0000256" key="3">
    <source>
        <dbReference type="ARBA" id="ARBA00023180"/>
    </source>
</evidence>
<evidence type="ECO:0000256" key="5">
    <source>
        <dbReference type="RuleBase" id="RU003762"/>
    </source>
</evidence>
<feature type="domain" description="DUF4817" evidence="6">
    <location>
        <begin position="6"/>
        <end position="54"/>
    </location>
</feature>
<reference evidence="7" key="1">
    <citation type="submission" date="2021-09" db="EMBL/GenBank/DDBJ databases">
        <authorList>
            <person name="Martin H S."/>
        </authorList>
    </citation>
    <scope>NUCLEOTIDE SEQUENCE</scope>
</reference>
<dbReference type="PANTHER" id="PTHR23220:SF122">
    <property type="entry name" value="INTEGRIN ALPHA-PS1"/>
    <property type="match status" value="1"/>
</dbReference>
<dbReference type="SUPFAM" id="SSF69318">
    <property type="entry name" value="Integrin alpha N-terminal domain"/>
    <property type="match status" value="1"/>
</dbReference>
<dbReference type="PRINTS" id="PR01185">
    <property type="entry name" value="INTEGRINA"/>
</dbReference>
<keyword evidence="8" id="KW-1185">Reference proteome</keyword>
<dbReference type="InterPro" id="IPR000413">
    <property type="entry name" value="Integrin_alpha"/>
</dbReference>
<dbReference type="GO" id="GO:0033627">
    <property type="term" value="P:cell adhesion mediated by integrin"/>
    <property type="evidence" value="ECO:0007669"/>
    <property type="project" value="TreeGrafter"/>
</dbReference>
<dbReference type="PANTHER" id="PTHR23220">
    <property type="entry name" value="INTEGRIN ALPHA"/>
    <property type="match status" value="1"/>
</dbReference>
<evidence type="ECO:0000313" key="7">
    <source>
        <dbReference type="EMBL" id="CAG9585143.1"/>
    </source>
</evidence>
<feature type="transmembrane region" description="Helical" evidence="5">
    <location>
        <begin position="565"/>
        <end position="587"/>
    </location>
</feature>
<keyword evidence="3" id="KW-0325">Glycoprotein</keyword>
<dbReference type="Proteomes" id="UP000789524">
    <property type="component" value="Unassembled WGS sequence"/>
</dbReference>
<evidence type="ECO:0000313" key="8">
    <source>
        <dbReference type="Proteomes" id="UP000789524"/>
    </source>
</evidence>
<keyword evidence="1" id="KW-0732">Signal</keyword>
<protein>
    <submittedName>
        <fullName evidence="7">(African queen) hypothetical protein</fullName>
    </submittedName>
</protein>
<dbReference type="GO" id="GO:0007229">
    <property type="term" value="P:integrin-mediated signaling pathway"/>
    <property type="evidence" value="ECO:0007669"/>
    <property type="project" value="UniProtKB-KW"/>
</dbReference>
<accession>A0A8J2RDW8</accession>
<evidence type="ECO:0000256" key="2">
    <source>
        <dbReference type="ARBA" id="ARBA00022737"/>
    </source>
</evidence>
<keyword evidence="5" id="KW-0130">Cell adhesion</keyword>
<dbReference type="OrthoDB" id="5317514at2759"/>
<dbReference type="Gene3D" id="2.60.40.1510">
    <property type="entry name" value="ntegrin, alpha v. Chain A, domain 3"/>
    <property type="match status" value="1"/>
</dbReference>
<keyword evidence="5" id="KW-0472">Membrane</keyword>
<dbReference type="InterPro" id="IPR013517">
    <property type="entry name" value="FG-GAP"/>
</dbReference>
<dbReference type="InterPro" id="IPR013519">
    <property type="entry name" value="Int_alpha_beta-p"/>
</dbReference>
<keyword evidence="5" id="KW-1133">Transmembrane helix</keyword>
<keyword evidence="5" id="KW-0401">Integrin</keyword>
<dbReference type="GO" id="GO:0005178">
    <property type="term" value="F:integrin binding"/>
    <property type="evidence" value="ECO:0007669"/>
    <property type="project" value="TreeGrafter"/>
</dbReference>
<dbReference type="SMART" id="SM00191">
    <property type="entry name" value="Int_alpha"/>
    <property type="match status" value="2"/>
</dbReference>
<dbReference type="GO" id="GO:0009897">
    <property type="term" value="C:external side of plasma membrane"/>
    <property type="evidence" value="ECO:0007669"/>
    <property type="project" value="TreeGrafter"/>
</dbReference>
<keyword evidence="2" id="KW-0677">Repeat</keyword>
<feature type="repeat" description="FG-GAP" evidence="4">
    <location>
        <begin position="214"/>
        <end position="272"/>
    </location>
</feature>
<dbReference type="PROSITE" id="PS51470">
    <property type="entry name" value="FG_GAP"/>
    <property type="match status" value="1"/>
</dbReference>
<dbReference type="GO" id="GO:0007160">
    <property type="term" value="P:cell-matrix adhesion"/>
    <property type="evidence" value="ECO:0007669"/>
    <property type="project" value="TreeGrafter"/>
</dbReference>
<dbReference type="Gene3D" id="2.130.10.130">
    <property type="entry name" value="Integrin alpha, N-terminal"/>
    <property type="match status" value="1"/>
</dbReference>
<comment type="similarity">
    <text evidence="5">Belongs to the integrin alpha chain family.</text>
</comment>
<dbReference type="GO" id="GO:0098609">
    <property type="term" value="P:cell-cell adhesion"/>
    <property type="evidence" value="ECO:0007669"/>
    <property type="project" value="TreeGrafter"/>
</dbReference>
<evidence type="ECO:0000259" key="6">
    <source>
        <dbReference type="Pfam" id="PF16087"/>
    </source>
</evidence>
<evidence type="ECO:0000256" key="1">
    <source>
        <dbReference type="ARBA" id="ARBA00022729"/>
    </source>
</evidence>
<dbReference type="Pfam" id="PF16087">
    <property type="entry name" value="DUF4817"/>
    <property type="match status" value="1"/>
</dbReference>
<keyword evidence="5" id="KW-0812">Transmembrane</keyword>
<dbReference type="Gene3D" id="1.20.5.930">
    <property type="entry name" value="Bicelle-embedded integrin alpha(iib) transmembrane segment"/>
    <property type="match status" value="1"/>
</dbReference>
<proteinExistence type="inferred from homology"/>
<dbReference type="InterPro" id="IPR028994">
    <property type="entry name" value="Integrin_alpha_N"/>
</dbReference>
<organism evidence="7 8">
    <name type="scientific">Danaus chrysippus</name>
    <name type="common">African queen</name>
    <dbReference type="NCBI Taxonomy" id="151541"/>
    <lineage>
        <taxon>Eukaryota</taxon>
        <taxon>Metazoa</taxon>
        <taxon>Ecdysozoa</taxon>
        <taxon>Arthropoda</taxon>
        <taxon>Hexapoda</taxon>
        <taxon>Insecta</taxon>
        <taxon>Pterygota</taxon>
        <taxon>Neoptera</taxon>
        <taxon>Endopterygota</taxon>
        <taxon>Lepidoptera</taxon>
        <taxon>Glossata</taxon>
        <taxon>Ditrysia</taxon>
        <taxon>Papilionoidea</taxon>
        <taxon>Nymphalidae</taxon>
        <taxon>Danainae</taxon>
        <taxon>Danaini</taxon>
        <taxon>Danaina</taxon>
        <taxon>Danaus</taxon>
        <taxon>Anosia</taxon>
    </lineage>
</organism>
<gene>
    <name evidence="7" type="ORF">DCHRY22_LOCUS15624</name>
</gene>